<dbReference type="Pfam" id="PF05971">
    <property type="entry name" value="Methyltransf_10"/>
    <property type="match status" value="1"/>
</dbReference>
<dbReference type="PANTHER" id="PTHR13393">
    <property type="entry name" value="SAM-DEPENDENT METHYLTRANSFERASE"/>
    <property type="match status" value="1"/>
</dbReference>
<keyword evidence="1 6" id="KW-0963">Cytoplasm</keyword>
<dbReference type="InterPro" id="IPR016909">
    <property type="entry name" value="rRNA_lsu_MeTfrase_F"/>
</dbReference>
<reference evidence="7 8" key="1">
    <citation type="submission" date="2017-01" db="EMBL/GenBank/DDBJ databases">
        <title>Draft genome sequence of Pseudomonas pachastrellae type strain CCUG 46540T from a deep sea.</title>
        <authorList>
            <person name="Gomila M."/>
            <person name="Mulet M."/>
            <person name="Lalucat J."/>
            <person name="Garcia-Valdes E."/>
        </authorList>
    </citation>
    <scope>NUCLEOTIDE SEQUENCE [LARGE SCALE GENOMIC DNA]</scope>
    <source>
        <strain evidence="7 8">CCUG 46540</strain>
    </source>
</reference>
<accession>A0A1S8DH47</accession>
<dbReference type="OrthoDB" id="1115728at2"/>
<dbReference type="CDD" id="cd02440">
    <property type="entry name" value="AdoMet_MTases"/>
    <property type="match status" value="1"/>
</dbReference>
<keyword evidence="8" id="KW-1185">Reference proteome</keyword>
<dbReference type="AlphaFoldDB" id="A0A1S8DH47"/>
<dbReference type="GO" id="GO:0070475">
    <property type="term" value="P:rRNA base methylation"/>
    <property type="evidence" value="ECO:0007669"/>
    <property type="project" value="TreeGrafter"/>
</dbReference>
<keyword evidence="4 6" id="KW-0808">Transferase</keyword>
<dbReference type="GO" id="GO:0005737">
    <property type="term" value="C:cytoplasm"/>
    <property type="evidence" value="ECO:0007669"/>
    <property type="project" value="UniProtKB-SubCell"/>
</dbReference>
<dbReference type="PIRSF" id="PIRSF029038">
    <property type="entry name" value="Mtase_YbiN_prd"/>
    <property type="match status" value="1"/>
</dbReference>
<evidence type="ECO:0000256" key="3">
    <source>
        <dbReference type="ARBA" id="ARBA00022603"/>
    </source>
</evidence>
<keyword evidence="5 6" id="KW-0949">S-adenosyl-L-methionine</keyword>
<organism evidence="7 8">
    <name type="scientific">Halopseudomonas pachastrellae</name>
    <dbReference type="NCBI Taxonomy" id="254161"/>
    <lineage>
        <taxon>Bacteria</taxon>
        <taxon>Pseudomonadati</taxon>
        <taxon>Pseudomonadota</taxon>
        <taxon>Gammaproteobacteria</taxon>
        <taxon>Pseudomonadales</taxon>
        <taxon>Pseudomonadaceae</taxon>
        <taxon>Halopseudomonas</taxon>
    </lineage>
</organism>
<name>A0A1S8DH47_9GAMM</name>
<dbReference type="HAMAP" id="MF_01848">
    <property type="entry name" value="23SrRNA_methyltr_F"/>
    <property type="match status" value="1"/>
</dbReference>
<dbReference type="STRING" id="254161.SAMN05216256_10163"/>
<comment type="caution">
    <text evidence="7">The sequence shown here is derived from an EMBL/GenBank/DDBJ whole genome shotgun (WGS) entry which is preliminary data.</text>
</comment>
<dbReference type="Proteomes" id="UP000242847">
    <property type="component" value="Unassembled WGS sequence"/>
</dbReference>
<evidence type="ECO:0000256" key="4">
    <source>
        <dbReference type="ARBA" id="ARBA00022679"/>
    </source>
</evidence>
<dbReference type="PANTHER" id="PTHR13393:SF0">
    <property type="entry name" value="RNA N6-ADENOSINE-METHYLTRANSFERASE METTL16"/>
    <property type="match status" value="1"/>
</dbReference>
<evidence type="ECO:0000256" key="1">
    <source>
        <dbReference type="ARBA" id="ARBA00022490"/>
    </source>
</evidence>
<evidence type="ECO:0000256" key="2">
    <source>
        <dbReference type="ARBA" id="ARBA00022552"/>
    </source>
</evidence>
<evidence type="ECO:0000256" key="5">
    <source>
        <dbReference type="ARBA" id="ARBA00022691"/>
    </source>
</evidence>
<dbReference type="EMBL" id="MUBC01000019">
    <property type="protein sequence ID" value="ONM43920.1"/>
    <property type="molecule type" value="Genomic_DNA"/>
</dbReference>
<dbReference type="GO" id="GO:0052907">
    <property type="term" value="F:23S rRNA (adenine(1618)-N(6))-methyltransferase activity"/>
    <property type="evidence" value="ECO:0007669"/>
    <property type="project" value="UniProtKB-EC"/>
</dbReference>
<evidence type="ECO:0000256" key="6">
    <source>
        <dbReference type="HAMAP-Rule" id="MF_01848"/>
    </source>
</evidence>
<dbReference type="NCBIfam" id="NF008725">
    <property type="entry name" value="PRK11727.1"/>
    <property type="match status" value="1"/>
</dbReference>
<dbReference type="EC" id="2.1.1.181" evidence="6"/>
<evidence type="ECO:0000313" key="7">
    <source>
        <dbReference type="EMBL" id="ONM43920.1"/>
    </source>
</evidence>
<proteinExistence type="inferred from homology"/>
<dbReference type="RefSeq" id="WP_083727251.1">
    <property type="nucleotide sequence ID" value="NZ_FOUD01000001.1"/>
</dbReference>
<comment type="function">
    <text evidence="6">Specifically methylates the adenine in position 1618 of 23S rRNA.</text>
</comment>
<dbReference type="InterPro" id="IPR029063">
    <property type="entry name" value="SAM-dependent_MTases_sf"/>
</dbReference>
<dbReference type="SUPFAM" id="SSF53335">
    <property type="entry name" value="S-adenosyl-L-methionine-dependent methyltransferases"/>
    <property type="match status" value="1"/>
</dbReference>
<keyword evidence="3 6" id="KW-0489">Methyltransferase</keyword>
<comment type="catalytic activity">
    <reaction evidence="6">
        <text>adenosine(1618) in 23S rRNA + S-adenosyl-L-methionine = N(6)-methyladenosine(1618) in 23S rRNA + S-adenosyl-L-homocysteine + H(+)</text>
        <dbReference type="Rhea" id="RHEA:16497"/>
        <dbReference type="Rhea" id="RHEA-COMP:10229"/>
        <dbReference type="Rhea" id="RHEA-COMP:10231"/>
        <dbReference type="ChEBI" id="CHEBI:15378"/>
        <dbReference type="ChEBI" id="CHEBI:57856"/>
        <dbReference type="ChEBI" id="CHEBI:59789"/>
        <dbReference type="ChEBI" id="CHEBI:74411"/>
        <dbReference type="ChEBI" id="CHEBI:74449"/>
        <dbReference type="EC" id="2.1.1.181"/>
    </reaction>
</comment>
<keyword evidence="2 6" id="KW-0698">rRNA processing</keyword>
<protein>
    <recommendedName>
        <fullName evidence="6">Ribosomal RNA large subunit methyltransferase F</fullName>
        <ecNumber evidence="6">2.1.1.181</ecNumber>
    </recommendedName>
    <alternativeName>
        <fullName evidence="6">23S rRNA mA1618 methyltransferase</fullName>
    </alternativeName>
    <alternativeName>
        <fullName evidence="6">rRNA adenine N-6-methyltransferase</fullName>
    </alternativeName>
</protein>
<comment type="subcellular location">
    <subcellularLocation>
        <location evidence="6">Cytoplasm</location>
    </subcellularLocation>
</comment>
<dbReference type="Gene3D" id="3.40.50.150">
    <property type="entry name" value="Vaccinia Virus protein VP39"/>
    <property type="match status" value="1"/>
</dbReference>
<sequence>MSRRPSKPPALHPRNRYQGRYDFSLLARKCPPLKAFIREGKDGQTTIDFTDPAALRCLNGALLQHWYQITGWQIPDDALCPPIPGRADLIHHLADLLASSHDGVIPSGEQLRGLDVGTGANLIYPLIGNAEYGWQFVGSDIDAEALANAEQILTANPRLQGQITLRLQSDAKSIFDGIIDTGEQFDFTLCNPPFYASAGQAQQANERKWRGLDKTPSGRNFGGRANELYCDDGEAGFLQRMAAQSKTFAQQVFWFTSLVASADSLKTLPEQLRALGATDVRVIDMSQGNKRSRLLAWTYLDKKQRRAWRRARWPATRI</sequence>
<gene>
    <name evidence="6" type="primary">rlmF</name>
    <name evidence="7" type="ORF">BXT89_10000</name>
</gene>
<comment type="similarity">
    <text evidence="6">Belongs to the methyltransferase superfamily. METTL16/RlmF family.</text>
</comment>
<evidence type="ECO:0000313" key="8">
    <source>
        <dbReference type="Proteomes" id="UP000242847"/>
    </source>
</evidence>
<dbReference type="InterPro" id="IPR010286">
    <property type="entry name" value="METTL16/RlmF"/>
</dbReference>